<keyword evidence="2" id="KW-0689">Ribosomal protein</keyword>
<name>A0AAV8UMT8_9RHOD</name>
<evidence type="ECO:0000256" key="1">
    <source>
        <dbReference type="ARBA" id="ARBA00008080"/>
    </source>
</evidence>
<sequence length="150" mass="17530">MVRWLNTFIEDAKVVERGLIQVLGIGPARTKTLCRAVGIAPTTKVGDLRPWHWDQMAKEIHTRGWSIQEELKKEVYDNIVRLQRTKHRKGYRHALALPTRGQRTRWHGNQARRAGNRGEKMDMHLAKAEGYKTKQDWQINRKGAEYPPRL</sequence>
<dbReference type="EMBL" id="JAMWBK010000006">
    <property type="protein sequence ID" value="KAJ8903846.1"/>
    <property type="molecule type" value="Genomic_DNA"/>
</dbReference>
<dbReference type="GO" id="GO:0003723">
    <property type="term" value="F:RNA binding"/>
    <property type="evidence" value="ECO:0007669"/>
    <property type="project" value="InterPro"/>
</dbReference>
<dbReference type="AlphaFoldDB" id="A0AAV8UMT8"/>
<proteinExistence type="inferred from homology"/>
<evidence type="ECO:0000313" key="4">
    <source>
        <dbReference type="EMBL" id="KAJ8903846.1"/>
    </source>
</evidence>
<dbReference type="InterPro" id="IPR027437">
    <property type="entry name" value="Rbsml_uS13_C"/>
</dbReference>
<dbReference type="GO" id="GO:0006412">
    <property type="term" value="P:translation"/>
    <property type="evidence" value="ECO:0007669"/>
    <property type="project" value="InterPro"/>
</dbReference>
<dbReference type="SUPFAM" id="SSF46946">
    <property type="entry name" value="S13-like H2TH domain"/>
    <property type="match status" value="1"/>
</dbReference>
<dbReference type="GO" id="GO:0003735">
    <property type="term" value="F:structural constituent of ribosome"/>
    <property type="evidence" value="ECO:0007669"/>
    <property type="project" value="InterPro"/>
</dbReference>
<dbReference type="Proteomes" id="UP001157974">
    <property type="component" value="Unassembled WGS sequence"/>
</dbReference>
<dbReference type="InterPro" id="IPR010979">
    <property type="entry name" value="Ribosomal_uS13-like_H2TH"/>
</dbReference>
<dbReference type="PROSITE" id="PS50159">
    <property type="entry name" value="RIBOSOMAL_S13_2"/>
    <property type="match status" value="1"/>
</dbReference>
<comment type="caution">
    <text evidence="4">The sequence shown here is derived from an EMBL/GenBank/DDBJ whole genome shotgun (WGS) entry which is preliminary data.</text>
</comment>
<evidence type="ECO:0000256" key="3">
    <source>
        <dbReference type="ARBA" id="ARBA00023274"/>
    </source>
</evidence>
<dbReference type="GO" id="GO:0005829">
    <property type="term" value="C:cytosol"/>
    <property type="evidence" value="ECO:0007669"/>
    <property type="project" value="TreeGrafter"/>
</dbReference>
<keyword evidence="5" id="KW-1185">Reference proteome</keyword>
<comment type="similarity">
    <text evidence="1">Belongs to the universal ribosomal protein uS13 family.</text>
</comment>
<protein>
    <recommendedName>
        <fullName evidence="6">30S ribosomal protein S13</fullName>
    </recommendedName>
</protein>
<dbReference type="Gene3D" id="4.10.910.10">
    <property type="entry name" value="30s ribosomal protein s13, domain 2"/>
    <property type="match status" value="1"/>
</dbReference>
<dbReference type="Gene3D" id="1.10.8.50">
    <property type="match status" value="1"/>
</dbReference>
<evidence type="ECO:0000313" key="5">
    <source>
        <dbReference type="Proteomes" id="UP001157974"/>
    </source>
</evidence>
<dbReference type="Pfam" id="PF00416">
    <property type="entry name" value="Ribosomal_S13"/>
    <property type="match status" value="1"/>
</dbReference>
<accession>A0AAV8UMT8</accession>
<dbReference type="InterPro" id="IPR001892">
    <property type="entry name" value="Ribosomal_uS13"/>
</dbReference>
<gene>
    <name evidence="4" type="ORF">NDN08_000379</name>
</gene>
<dbReference type="GO" id="GO:0015935">
    <property type="term" value="C:small ribosomal subunit"/>
    <property type="evidence" value="ECO:0007669"/>
    <property type="project" value="TreeGrafter"/>
</dbReference>
<dbReference type="PANTHER" id="PTHR10871:SF1">
    <property type="entry name" value="SMALL RIBOSOMAL SUBUNIT PROTEIN US13M"/>
    <property type="match status" value="1"/>
</dbReference>
<keyword evidence="3" id="KW-0687">Ribonucleoprotein</keyword>
<evidence type="ECO:0008006" key="6">
    <source>
        <dbReference type="Google" id="ProtNLM"/>
    </source>
</evidence>
<evidence type="ECO:0000256" key="2">
    <source>
        <dbReference type="ARBA" id="ARBA00022980"/>
    </source>
</evidence>
<organism evidence="4 5">
    <name type="scientific">Rhodosorus marinus</name>
    <dbReference type="NCBI Taxonomy" id="101924"/>
    <lineage>
        <taxon>Eukaryota</taxon>
        <taxon>Rhodophyta</taxon>
        <taxon>Stylonematophyceae</taxon>
        <taxon>Stylonematales</taxon>
        <taxon>Stylonemataceae</taxon>
        <taxon>Rhodosorus</taxon>
    </lineage>
</organism>
<dbReference type="PANTHER" id="PTHR10871">
    <property type="entry name" value="30S RIBOSOMAL PROTEIN S13/40S RIBOSOMAL PROTEIN S18"/>
    <property type="match status" value="1"/>
</dbReference>
<reference evidence="4 5" key="1">
    <citation type="journal article" date="2023" name="Nat. Commun.">
        <title>Origin of minicircular mitochondrial genomes in red algae.</title>
        <authorList>
            <person name="Lee Y."/>
            <person name="Cho C.H."/>
            <person name="Lee Y.M."/>
            <person name="Park S.I."/>
            <person name="Yang J.H."/>
            <person name="West J.A."/>
            <person name="Bhattacharya D."/>
            <person name="Yoon H.S."/>
        </authorList>
    </citation>
    <scope>NUCLEOTIDE SEQUENCE [LARGE SCALE GENOMIC DNA]</scope>
    <source>
        <strain evidence="4 5">CCMP1338</strain>
        <tissue evidence="4">Whole cell</tissue>
    </source>
</reference>